<dbReference type="Gene3D" id="3.60.110.10">
    <property type="entry name" value="Carbon-nitrogen hydrolase"/>
    <property type="match status" value="1"/>
</dbReference>
<dbReference type="FunFam" id="3.60.110.10:FF:000002">
    <property type="entry name" value="Nitrilase family member 2"/>
    <property type="match status" value="1"/>
</dbReference>
<dbReference type="OrthoDB" id="10250282at2759"/>
<accession>A0A4P9WXR6</accession>
<dbReference type="PANTHER" id="PTHR23088">
    <property type="entry name" value="NITRILASE-RELATED"/>
    <property type="match status" value="1"/>
</dbReference>
<dbReference type="Pfam" id="PF00795">
    <property type="entry name" value="CN_hydrolase"/>
    <property type="match status" value="1"/>
</dbReference>
<dbReference type="GO" id="GO:0006528">
    <property type="term" value="P:asparagine metabolic process"/>
    <property type="evidence" value="ECO:0007669"/>
    <property type="project" value="TreeGrafter"/>
</dbReference>
<evidence type="ECO:0000256" key="1">
    <source>
        <dbReference type="ARBA" id="ARBA00010613"/>
    </source>
</evidence>
<dbReference type="PROSITE" id="PS50263">
    <property type="entry name" value="CN_HYDROLASE"/>
    <property type="match status" value="1"/>
</dbReference>
<comment type="similarity">
    <text evidence="1">Belongs to the carbon-nitrogen hydrolase superfamily. NIT1/NIT2 family.</text>
</comment>
<dbReference type="STRING" id="1555241.A0A4P9WXR6"/>
<name>A0A4P9WXR6_9FUNG</name>
<dbReference type="Proteomes" id="UP000274922">
    <property type="component" value="Unassembled WGS sequence"/>
</dbReference>
<dbReference type="GO" id="GO:0005739">
    <property type="term" value="C:mitochondrion"/>
    <property type="evidence" value="ECO:0007669"/>
    <property type="project" value="TreeGrafter"/>
</dbReference>
<protein>
    <submittedName>
        <fullName evidence="4">Carbon-nitrogen hydrolase</fullName>
    </submittedName>
</protein>
<organism evidence="4 6">
    <name type="scientific">Caulochytrium protostelioides</name>
    <dbReference type="NCBI Taxonomy" id="1555241"/>
    <lineage>
        <taxon>Eukaryota</taxon>
        <taxon>Fungi</taxon>
        <taxon>Fungi incertae sedis</taxon>
        <taxon>Chytridiomycota</taxon>
        <taxon>Chytridiomycota incertae sedis</taxon>
        <taxon>Chytridiomycetes</taxon>
        <taxon>Caulochytriales</taxon>
        <taxon>Caulochytriaceae</taxon>
        <taxon>Caulochytrium</taxon>
    </lineage>
</organism>
<evidence type="ECO:0000256" key="2">
    <source>
        <dbReference type="ARBA" id="ARBA00022801"/>
    </source>
</evidence>
<evidence type="ECO:0000259" key="3">
    <source>
        <dbReference type="PROSITE" id="PS50263"/>
    </source>
</evidence>
<evidence type="ECO:0000313" key="7">
    <source>
        <dbReference type="Proteomes" id="UP000274922"/>
    </source>
</evidence>
<dbReference type="EMBL" id="ML014121">
    <property type="protein sequence ID" value="RKP03580.1"/>
    <property type="molecule type" value="Genomic_DNA"/>
</dbReference>
<dbReference type="GO" id="GO:0050152">
    <property type="term" value="F:omega-amidase activity"/>
    <property type="evidence" value="ECO:0007669"/>
    <property type="project" value="TreeGrafter"/>
</dbReference>
<reference evidence="4" key="3">
    <citation type="submission" date="2018-08" db="EMBL/GenBank/DDBJ databases">
        <title>Leveraging single-cell genomics to expand the Fungal Tree of Life.</title>
        <authorList>
            <consortium name="DOE Joint Genome Institute"/>
            <person name="Ahrendt S.R."/>
            <person name="Quandt C.A."/>
            <person name="Ciobanu D."/>
            <person name="Clum A."/>
            <person name="Salamov A."/>
            <person name="Andreopoulos B."/>
            <person name="Cheng J.-F."/>
            <person name="Woyke T."/>
            <person name="Pelin A."/>
            <person name="Henrissat B."/>
            <person name="Reynolds N."/>
            <person name="Benny G.L."/>
            <person name="Smith M.E."/>
            <person name="James T.Y."/>
            <person name="Grigoriev I.V."/>
        </authorList>
    </citation>
    <scope>NUCLEOTIDE SEQUENCE</scope>
    <source>
        <strain evidence="4">ATCC 52028</strain>
    </source>
</reference>
<gene>
    <name evidence="4" type="ORF">CAUPRSCDRAFT_7086</name>
    <name evidence="5" type="ORF">CXG81DRAFT_9421</name>
</gene>
<dbReference type="InterPro" id="IPR045254">
    <property type="entry name" value="Nit1/2_C-N_Hydrolase"/>
</dbReference>
<dbReference type="Proteomes" id="UP000268535">
    <property type="component" value="Unassembled WGS sequence"/>
</dbReference>
<dbReference type="CDD" id="cd07572">
    <property type="entry name" value="nit"/>
    <property type="match status" value="1"/>
</dbReference>
<evidence type="ECO:0000313" key="5">
    <source>
        <dbReference type="EMBL" id="RKP03580.1"/>
    </source>
</evidence>
<reference evidence="5" key="2">
    <citation type="submission" date="2018-04" db="EMBL/GenBank/DDBJ databases">
        <title>Leveraging single-cell genomics to expand the Fungal Tree of Life.</title>
        <authorList>
            <consortium name="DOE Joint Genome Institute"/>
            <person name="Ahrendt S.R."/>
            <person name="Quandt C.A."/>
            <person name="Ciobanu D."/>
            <person name="Clum A."/>
            <person name="Salamov A."/>
            <person name="Andreopoulos B."/>
            <person name="Cheng J.-F."/>
            <person name="Woyke T."/>
            <person name="Pelin A."/>
            <person name="Henrissat B."/>
            <person name="Benny G.L."/>
            <person name="Smith M.E."/>
            <person name="James T.Y."/>
            <person name="Grigoriev I.V."/>
        </authorList>
    </citation>
    <scope>NUCLEOTIDE SEQUENCE</scope>
    <source>
        <strain evidence="5">ATCC 52028</strain>
    </source>
</reference>
<dbReference type="EMBL" id="ML009434">
    <property type="protein sequence ID" value="RKO97058.1"/>
    <property type="molecule type" value="Genomic_DNA"/>
</dbReference>
<dbReference type="InterPro" id="IPR036526">
    <property type="entry name" value="C-N_Hydrolase_sf"/>
</dbReference>
<dbReference type="GO" id="GO:0006107">
    <property type="term" value="P:oxaloacetate metabolic process"/>
    <property type="evidence" value="ECO:0007669"/>
    <property type="project" value="TreeGrafter"/>
</dbReference>
<dbReference type="AlphaFoldDB" id="A0A4P9WXR6"/>
<evidence type="ECO:0000313" key="6">
    <source>
        <dbReference type="Proteomes" id="UP000268535"/>
    </source>
</evidence>
<sequence>MSAFRIALVQLKVGLDKERNLARAHRRVLEAARAGAQVVVLPECFNSPYGAHHFPQYAEQLATSRTAARLAAAAREANVTLIGGSFPERDDATGQLFNTCTVWSPEGERLGVHRKIHLFDIDVPGGIRFQESATLSPGARMTVVDTAVGRIGIGICYDIRFPELAMIAAREHHVVAMVYPGAFNMTTGPMHWELLARARAVDNQIWTALCSPARGQGAGYIAWGHSMLVDPNGDVVAEAQDHQGEQIVYGTVDPARTAAVRQAIPVTTQRRFDVYTGPKAVADNGV</sequence>
<evidence type="ECO:0000313" key="4">
    <source>
        <dbReference type="EMBL" id="RKO97058.1"/>
    </source>
</evidence>
<dbReference type="GO" id="GO:0006541">
    <property type="term" value="P:glutamine metabolic process"/>
    <property type="evidence" value="ECO:0007669"/>
    <property type="project" value="TreeGrafter"/>
</dbReference>
<keyword evidence="7" id="KW-1185">Reference proteome</keyword>
<dbReference type="InterPro" id="IPR003010">
    <property type="entry name" value="C-N_Hydrolase"/>
</dbReference>
<keyword evidence="2 4" id="KW-0378">Hydrolase</keyword>
<dbReference type="SUPFAM" id="SSF56317">
    <property type="entry name" value="Carbon-nitrogen hydrolase"/>
    <property type="match status" value="1"/>
</dbReference>
<dbReference type="PANTHER" id="PTHR23088:SF30">
    <property type="entry name" value="OMEGA-AMIDASE NIT2"/>
    <property type="match status" value="1"/>
</dbReference>
<feature type="domain" description="CN hydrolase" evidence="3">
    <location>
        <begin position="4"/>
        <end position="254"/>
    </location>
</feature>
<reference evidence="6 7" key="1">
    <citation type="journal article" date="2018" name="Nat. Microbiol.">
        <title>Leveraging single-cell genomics to expand the fungal tree of life.</title>
        <authorList>
            <person name="Ahrendt S.R."/>
            <person name="Quandt C.A."/>
            <person name="Ciobanu D."/>
            <person name="Clum A."/>
            <person name="Salamov A."/>
            <person name="Andreopoulos B."/>
            <person name="Cheng J.F."/>
            <person name="Woyke T."/>
            <person name="Pelin A."/>
            <person name="Henrissat B."/>
            <person name="Reynolds N.K."/>
            <person name="Benny G.L."/>
            <person name="Smith M.E."/>
            <person name="James T.Y."/>
            <person name="Grigoriev I.V."/>
        </authorList>
    </citation>
    <scope>NUCLEOTIDE SEQUENCE [LARGE SCALE GENOMIC DNA]</scope>
    <source>
        <strain evidence="6 7">ATCC 52028</strain>
    </source>
</reference>
<proteinExistence type="inferred from homology"/>